<dbReference type="PANTHER" id="PTHR43546">
    <property type="entry name" value="UPF0173 METAL-DEPENDENT HYDROLASE MJ1163-RELATED"/>
    <property type="match status" value="1"/>
</dbReference>
<protein>
    <submittedName>
        <fullName evidence="3">Beta-lactamase superfamily domain-containing protein</fullName>
    </submittedName>
</protein>
<dbReference type="PANTHER" id="PTHR43546:SF9">
    <property type="entry name" value="L-ASCORBATE-6-PHOSPHATE LACTONASE ULAG-RELATED"/>
    <property type="match status" value="1"/>
</dbReference>
<dbReference type="OrthoDB" id="332863at2759"/>
<dbReference type="AlphaFoldDB" id="A0A9P9E3V6"/>
<evidence type="ECO:0000256" key="1">
    <source>
        <dbReference type="ARBA" id="ARBA00022801"/>
    </source>
</evidence>
<reference evidence="3" key="1">
    <citation type="journal article" date="2021" name="Nat. Commun.">
        <title>Genetic determinants of endophytism in the Arabidopsis root mycobiome.</title>
        <authorList>
            <person name="Mesny F."/>
            <person name="Miyauchi S."/>
            <person name="Thiergart T."/>
            <person name="Pickel B."/>
            <person name="Atanasova L."/>
            <person name="Karlsson M."/>
            <person name="Huettel B."/>
            <person name="Barry K.W."/>
            <person name="Haridas S."/>
            <person name="Chen C."/>
            <person name="Bauer D."/>
            <person name="Andreopoulos W."/>
            <person name="Pangilinan J."/>
            <person name="LaButti K."/>
            <person name="Riley R."/>
            <person name="Lipzen A."/>
            <person name="Clum A."/>
            <person name="Drula E."/>
            <person name="Henrissat B."/>
            <person name="Kohler A."/>
            <person name="Grigoriev I.V."/>
            <person name="Martin F.M."/>
            <person name="Hacquard S."/>
        </authorList>
    </citation>
    <scope>NUCLEOTIDE SEQUENCE</scope>
    <source>
        <strain evidence="3">MPI-CAGE-CH-0243</strain>
    </source>
</reference>
<keyword evidence="4" id="KW-1185">Reference proteome</keyword>
<name>A0A9P9E3V6_9PLEO</name>
<dbReference type="EMBL" id="JAGMWT010000004">
    <property type="protein sequence ID" value="KAH7130184.1"/>
    <property type="molecule type" value="Genomic_DNA"/>
</dbReference>
<dbReference type="Pfam" id="PF12706">
    <property type="entry name" value="Lactamase_B_2"/>
    <property type="match status" value="1"/>
</dbReference>
<proteinExistence type="predicted"/>
<evidence type="ECO:0000259" key="2">
    <source>
        <dbReference type="Pfam" id="PF12706"/>
    </source>
</evidence>
<organism evidence="3 4">
    <name type="scientific">Dendryphion nanum</name>
    <dbReference type="NCBI Taxonomy" id="256645"/>
    <lineage>
        <taxon>Eukaryota</taxon>
        <taxon>Fungi</taxon>
        <taxon>Dikarya</taxon>
        <taxon>Ascomycota</taxon>
        <taxon>Pezizomycotina</taxon>
        <taxon>Dothideomycetes</taxon>
        <taxon>Pleosporomycetidae</taxon>
        <taxon>Pleosporales</taxon>
        <taxon>Torulaceae</taxon>
        <taxon>Dendryphion</taxon>
    </lineage>
</organism>
<evidence type="ECO:0000313" key="4">
    <source>
        <dbReference type="Proteomes" id="UP000700596"/>
    </source>
</evidence>
<dbReference type="Gene3D" id="3.60.15.10">
    <property type="entry name" value="Ribonuclease Z/Hydroxyacylglutathione hydrolase-like"/>
    <property type="match status" value="1"/>
</dbReference>
<feature type="domain" description="Metallo-beta-lactamase" evidence="2">
    <location>
        <begin position="27"/>
        <end position="229"/>
    </location>
</feature>
<gene>
    <name evidence="3" type="ORF">B0J11DRAFT_602429</name>
</gene>
<dbReference type="SUPFAM" id="SSF56281">
    <property type="entry name" value="Metallo-hydrolase/oxidoreductase"/>
    <property type="match status" value="1"/>
</dbReference>
<accession>A0A9P9E3V6</accession>
<dbReference type="InterPro" id="IPR001279">
    <property type="entry name" value="Metallo-B-lactamas"/>
</dbReference>
<evidence type="ECO:0000313" key="3">
    <source>
        <dbReference type="EMBL" id="KAH7130184.1"/>
    </source>
</evidence>
<dbReference type="Proteomes" id="UP000700596">
    <property type="component" value="Unassembled WGS sequence"/>
</dbReference>
<dbReference type="GO" id="GO:0016787">
    <property type="term" value="F:hydrolase activity"/>
    <property type="evidence" value="ECO:0007669"/>
    <property type="project" value="UniProtKB-KW"/>
</dbReference>
<dbReference type="InterPro" id="IPR050114">
    <property type="entry name" value="UPF0173_UPF0282_UlaG_hydrolase"/>
</dbReference>
<sequence length="267" mass="29741">MTSIWASEIKITYIGTATAILSIDGINFLTDPFFSKAGRQWPRNDGKMLENTEDPAMSLHDLPVIDAVLLSHENHPDNLDELGRQLLDGRWVFTTPDGADNLAPRPAVHGLNPWESISVQIAGKPFQITATPCIHYPGHECTGLIITTPNFGETNGLRNAIYFSGDTIYVEELAEMRHKFHIKIALFNIGAAWVATAPDVEPIQITMCGKQASRLFREIGAEILVPMHFESWKHFTEPGHELRASFEEEGVSEHVCWLEAGITQKIV</sequence>
<comment type="caution">
    <text evidence="3">The sequence shown here is derived from an EMBL/GenBank/DDBJ whole genome shotgun (WGS) entry which is preliminary data.</text>
</comment>
<dbReference type="InterPro" id="IPR036866">
    <property type="entry name" value="RibonucZ/Hydroxyglut_hydro"/>
</dbReference>
<keyword evidence="1" id="KW-0378">Hydrolase</keyword>